<dbReference type="InterPro" id="IPR010255">
    <property type="entry name" value="Haem_peroxidase_sf"/>
</dbReference>
<feature type="binding site" description="axial binding residue" evidence="6">
    <location>
        <position position="424"/>
    </location>
    <ligand>
        <name>heme b</name>
        <dbReference type="ChEBI" id="CHEBI:60344"/>
    </ligand>
    <ligandPart>
        <name>Fe</name>
        <dbReference type="ChEBI" id="CHEBI:18248"/>
    </ligandPart>
</feature>
<gene>
    <name evidence="8" type="ORF">HK100_007646</name>
</gene>
<dbReference type="InterPro" id="IPR019791">
    <property type="entry name" value="Haem_peroxidase_animal"/>
</dbReference>
<dbReference type="GO" id="GO:0006631">
    <property type="term" value="P:fatty acid metabolic process"/>
    <property type="evidence" value="ECO:0007669"/>
    <property type="project" value="UniProtKB-ARBA"/>
</dbReference>
<dbReference type="GO" id="GO:0020037">
    <property type="term" value="F:heme binding"/>
    <property type="evidence" value="ECO:0007669"/>
    <property type="project" value="InterPro"/>
</dbReference>
<dbReference type="EMBL" id="JADGJH010003618">
    <property type="protein sequence ID" value="KAJ3089808.1"/>
    <property type="molecule type" value="Genomic_DNA"/>
</dbReference>
<comment type="caution">
    <text evidence="8">The sequence shown here is derived from an EMBL/GenBank/DDBJ whole genome shotgun (WGS) entry which is preliminary data.</text>
</comment>
<dbReference type="PROSITE" id="PS50292">
    <property type="entry name" value="PEROXIDASE_3"/>
    <property type="match status" value="1"/>
</dbReference>
<evidence type="ECO:0000256" key="7">
    <source>
        <dbReference type="SAM" id="MobiDB-lite"/>
    </source>
</evidence>
<feature type="region of interest" description="Disordered" evidence="7">
    <location>
        <begin position="110"/>
        <end position="143"/>
    </location>
</feature>
<keyword evidence="4" id="KW-0560">Oxidoreductase</keyword>
<dbReference type="InterPro" id="IPR037120">
    <property type="entry name" value="Haem_peroxidase_sf_animal"/>
</dbReference>
<reference evidence="8" key="1">
    <citation type="submission" date="2020-05" db="EMBL/GenBank/DDBJ databases">
        <title>Phylogenomic resolution of chytrid fungi.</title>
        <authorList>
            <person name="Stajich J.E."/>
            <person name="Amses K."/>
            <person name="Simmons R."/>
            <person name="Seto K."/>
            <person name="Myers J."/>
            <person name="Bonds A."/>
            <person name="Quandt C.A."/>
            <person name="Barry K."/>
            <person name="Liu P."/>
            <person name="Grigoriev I."/>
            <person name="Longcore J.E."/>
            <person name="James T.Y."/>
        </authorList>
    </citation>
    <scope>NUCLEOTIDE SEQUENCE</scope>
    <source>
        <strain evidence="8">JEL0513</strain>
    </source>
</reference>
<keyword evidence="6" id="KW-0349">Heme</keyword>
<evidence type="ECO:0000256" key="2">
    <source>
        <dbReference type="ARBA" id="ARBA00022821"/>
    </source>
</evidence>
<organism evidence="8 9">
    <name type="scientific">Physocladia obscura</name>
    <dbReference type="NCBI Taxonomy" id="109957"/>
    <lineage>
        <taxon>Eukaryota</taxon>
        <taxon>Fungi</taxon>
        <taxon>Fungi incertae sedis</taxon>
        <taxon>Chytridiomycota</taxon>
        <taxon>Chytridiomycota incertae sedis</taxon>
        <taxon>Chytridiomycetes</taxon>
        <taxon>Chytridiales</taxon>
        <taxon>Chytriomycetaceae</taxon>
        <taxon>Physocladia</taxon>
    </lineage>
</organism>
<evidence type="ECO:0000256" key="6">
    <source>
        <dbReference type="PIRSR" id="PIRSR619791-2"/>
    </source>
</evidence>
<dbReference type="GO" id="GO:0006952">
    <property type="term" value="P:defense response"/>
    <property type="evidence" value="ECO:0007669"/>
    <property type="project" value="UniProtKB-KW"/>
</dbReference>
<evidence type="ECO:0000256" key="4">
    <source>
        <dbReference type="ARBA" id="ARBA00023002"/>
    </source>
</evidence>
<proteinExistence type="predicted"/>
<dbReference type="GO" id="GO:0016702">
    <property type="term" value="F:oxidoreductase activity, acting on single donors with incorporation of molecular oxygen, incorporation of two atoms of oxygen"/>
    <property type="evidence" value="ECO:0007669"/>
    <property type="project" value="TreeGrafter"/>
</dbReference>
<evidence type="ECO:0000313" key="8">
    <source>
        <dbReference type="EMBL" id="KAJ3089808.1"/>
    </source>
</evidence>
<dbReference type="GO" id="GO:0006979">
    <property type="term" value="P:response to oxidative stress"/>
    <property type="evidence" value="ECO:0007669"/>
    <property type="project" value="InterPro"/>
</dbReference>
<evidence type="ECO:0000313" key="9">
    <source>
        <dbReference type="Proteomes" id="UP001211907"/>
    </source>
</evidence>
<evidence type="ECO:0000256" key="5">
    <source>
        <dbReference type="ARBA" id="ARBA00023004"/>
    </source>
</evidence>
<dbReference type="GO" id="GO:0004601">
    <property type="term" value="F:peroxidase activity"/>
    <property type="evidence" value="ECO:0007669"/>
    <property type="project" value="InterPro"/>
</dbReference>
<keyword evidence="2" id="KW-0611">Plant defense</keyword>
<accession>A0AAD5SQ62</accession>
<dbReference type="Proteomes" id="UP001211907">
    <property type="component" value="Unassembled WGS sequence"/>
</dbReference>
<dbReference type="GO" id="GO:0046872">
    <property type="term" value="F:metal ion binding"/>
    <property type="evidence" value="ECO:0007669"/>
    <property type="project" value="UniProtKB-KW"/>
</dbReference>
<dbReference type="Pfam" id="PF03098">
    <property type="entry name" value="An_peroxidase"/>
    <property type="match status" value="2"/>
</dbReference>
<keyword evidence="5 6" id="KW-0408">Iron</keyword>
<sequence>MTTQVGPDTRVTVEVEVEAETATCPVTGARGARPHGRVQDINFHQKQMAVMQNRRAGFSKFVYDFNTLFWVGFARLFALLGVTTGQWLKLPVVLALPYMAVRNQALLHRNTRPPPEIPEREPQPQPQPQPRGADANSAGARPFGGFGNDPADALVGGAGEPFGRNTHLVTDTRVASPPPDLVARTLLTRTPDSFVPATPVNLFVAAWIQFLLHDLFDHNLDLAATETVGSQTVNPSLQIPGTDHVYGNRVDHFLNGSQLYGDTVGEASAIVDFETGKMRLKDGYLPVDEQTNIETLGFKKNIWFGLALIHYIFALEHNTIVDKFKELHPDWTGVQLFNQARLIISALIAKIQGIEWTPSIIQNPTGVFGQKHMFYGFLGQKFRRKFGTQRWLPNYINGILGGKLNYRGAKYANTEEFVSIYRMHSLVPEAFTVYDATNNNKIADYKVFEGVFEGSHKINTSSTKDNLIYSMGVNNPGALVLNNYPTVLRNVRDQSDDSKLGKIDLACIDIIRDRERGVPRYNEFRRGFLLKPIKKWKDLTQDSAVIAKLQSVYGENYEDLDLLIGTLAEDKLPNFVFGETTYSVFMAQTQRRIECDRFLTIDYNEQVYTKEGIDWVEYTTFATILRRHFPAVRDLIKDDDNAFLPWKKATAAREP</sequence>
<dbReference type="AlphaFoldDB" id="A0AAD5SQ62"/>
<dbReference type="SUPFAM" id="SSF48113">
    <property type="entry name" value="Heme-dependent peroxidases"/>
    <property type="match status" value="1"/>
</dbReference>
<dbReference type="PANTHER" id="PTHR11903:SF11">
    <property type="entry name" value="ALPHA-DIOXYGENASE 1"/>
    <property type="match status" value="1"/>
</dbReference>
<protein>
    <submittedName>
        <fullName evidence="8">Uncharacterized protein</fullName>
    </submittedName>
</protein>
<dbReference type="InterPro" id="IPR050783">
    <property type="entry name" value="Oxylipin_biosynth_metab"/>
</dbReference>
<keyword evidence="3" id="KW-0223">Dioxygenase</keyword>
<evidence type="ECO:0000256" key="3">
    <source>
        <dbReference type="ARBA" id="ARBA00022964"/>
    </source>
</evidence>
<dbReference type="Gene3D" id="1.10.640.10">
    <property type="entry name" value="Haem peroxidase domain superfamily, animal type"/>
    <property type="match status" value="1"/>
</dbReference>
<keyword evidence="9" id="KW-1185">Reference proteome</keyword>
<name>A0AAD5SQ62_9FUNG</name>
<dbReference type="PANTHER" id="PTHR11903">
    <property type="entry name" value="PROSTAGLANDIN G/H SYNTHASE"/>
    <property type="match status" value="1"/>
</dbReference>
<evidence type="ECO:0000256" key="1">
    <source>
        <dbReference type="ARBA" id="ARBA00022723"/>
    </source>
</evidence>
<dbReference type="PRINTS" id="PR00457">
    <property type="entry name" value="ANPEROXIDASE"/>
</dbReference>
<keyword evidence="1 6" id="KW-0479">Metal-binding</keyword>